<reference evidence="2" key="1">
    <citation type="submission" date="2021-02" db="EMBL/GenBank/DDBJ databases">
        <authorList>
            <person name="Dougan E. K."/>
            <person name="Rhodes N."/>
            <person name="Thang M."/>
            <person name="Chan C."/>
        </authorList>
    </citation>
    <scope>NUCLEOTIDE SEQUENCE</scope>
</reference>
<dbReference type="EMBL" id="CAJNNV010000633">
    <property type="protein sequence ID" value="CAE8583174.1"/>
    <property type="molecule type" value="Genomic_DNA"/>
</dbReference>
<accession>A0A813D5J9</accession>
<dbReference type="Proteomes" id="UP000654075">
    <property type="component" value="Unassembled WGS sequence"/>
</dbReference>
<organism evidence="2 3">
    <name type="scientific">Polarella glacialis</name>
    <name type="common">Dinoflagellate</name>
    <dbReference type="NCBI Taxonomy" id="89957"/>
    <lineage>
        <taxon>Eukaryota</taxon>
        <taxon>Sar</taxon>
        <taxon>Alveolata</taxon>
        <taxon>Dinophyceae</taxon>
        <taxon>Suessiales</taxon>
        <taxon>Suessiaceae</taxon>
        <taxon>Polarella</taxon>
    </lineage>
</organism>
<keyword evidence="3" id="KW-1185">Reference proteome</keyword>
<evidence type="ECO:0000313" key="3">
    <source>
        <dbReference type="Proteomes" id="UP000654075"/>
    </source>
</evidence>
<protein>
    <submittedName>
        <fullName evidence="2">Uncharacterized protein</fullName>
    </submittedName>
</protein>
<feature type="non-terminal residue" evidence="2">
    <location>
        <position position="1"/>
    </location>
</feature>
<proteinExistence type="predicted"/>
<sequence length="806" mass="86820">SASSRQPRQLADNVSKLQGHHAWEELPLRARSQIGQSTSEDRPLRFQLAWSAMSKAQSVSFAHTHVSVLPGSSVDKSQLTDGLCTYVPVFPAQFGGQRLPQSNALRLRLCTFQSRSMPSTLASSHRALRRGRSKWRLLAPQCDFTLPQHQLQNVLVKKLFEPQLHGTVWPPKPFWPCRTVDIIVEIAFDSAGASACSCSAPRCVPQQGSAPGNKFKLLLPSQFRKSFMSLQPFIGATDLHTHTCRGWGIFSDCVFLHCARRYDTRHNTSDSQLLSPDRGGKARPQGSMEYGAEIQSALKRLMPVQWCSGMLSCGSPGQSRHIASLPFNLMRGIATALQPHGPRQESRDVLLNGQDVSARRRVPKPSLQAAGSHDSWQTMSPSCKATMPGLQMAASMPGITFEACIYPLHPYMREVQEQILDSALPQLLCPMSPGRNIPGFGHADCHTCLAEMAGKPRFNSSPGPLCSAGASHDRRLREELPLRVRSQIGQFGRQVSANGRSLHIRLGPPSAVRRLTPTTVQRIAAQAVGPGGVRCSLKASISLASPSGCECASLSFGRQVSANGRSLHIRLGPPSAVRRLTPTTVQRIAAQAVGPGGVRCSLKASISLASPSGCECAALSVRSVSVYGFGSYSTALRGKEACGTRLSRRATASRPQPDSAPGEIQTSLDFDQLLQSPSSSWHKGASTCHMMCCHVTDGCFYARNHLRSMHLPAAPLHEGGAGAGYDFRFRLAAALVSDVAGRKVAMMSGLQPRIETATSQASGARDATSQDSATLTATVASRKWLESRASTAVLAHCVLQVPVTTA</sequence>
<feature type="non-terminal residue" evidence="2">
    <location>
        <position position="806"/>
    </location>
</feature>
<feature type="region of interest" description="Disordered" evidence="1">
    <location>
        <begin position="267"/>
        <end position="286"/>
    </location>
</feature>
<evidence type="ECO:0000313" key="2">
    <source>
        <dbReference type="EMBL" id="CAE8583174.1"/>
    </source>
</evidence>
<feature type="region of interest" description="Disordered" evidence="1">
    <location>
        <begin position="354"/>
        <end position="380"/>
    </location>
</feature>
<comment type="caution">
    <text evidence="2">The sequence shown here is derived from an EMBL/GenBank/DDBJ whole genome shotgun (WGS) entry which is preliminary data.</text>
</comment>
<dbReference type="AlphaFoldDB" id="A0A813D5J9"/>
<gene>
    <name evidence="2" type="ORF">PGLA1383_LOCUS2161</name>
</gene>
<evidence type="ECO:0000256" key="1">
    <source>
        <dbReference type="SAM" id="MobiDB-lite"/>
    </source>
</evidence>
<name>A0A813D5J9_POLGL</name>